<comment type="caution">
    <text evidence="5">Lacks conserved residue(s) required for the propagation of feature annotation.</text>
</comment>
<dbReference type="AlphaFoldDB" id="A0A8T0EJC0"/>
<name>A0A8T0EJC0_ARGBR</name>
<evidence type="ECO:0000256" key="5">
    <source>
        <dbReference type="PROSITE-ProRule" id="PRU00500"/>
    </source>
</evidence>
<dbReference type="PROSITE" id="PS51162">
    <property type="entry name" value="THYROGLOBULIN_1_2"/>
    <property type="match status" value="1"/>
</dbReference>
<feature type="disulfide bond" evidence="5">
    <location>
        <begin position="56"/>
        <end position="63"/>
    </location>
</feature>
<dbReference type="CDD" id="cd00191">
    <property type="entry name" value="TY"/>
    <property type="match status" value="1"/>
</dbReference>
<accession>A0A8T0EJC0</accession>
<keyword evidence="4 5" id="KW-1015">Disulfide bond</keyword>
<comment type="caution">
    <text evidence="7">The sequence shown here is derived from an EMBL/GenBank/DDBJ whole genome shotgun (WGS) entry which is preliminary data.</text>
</comment>
<comment type="subcellular location">
    <subcellularLocation>
        <location evidence="1">Secreted</location>
    </subcellularLocation>
</comment>
<dbReference type="EMBL" id="JABXBU010002228">
    <property type="protein sequence ID" value="KAF8771975.1"/>
    <property type="molecule type" value="Genomic_DNA"/>
</dbReference>
<organism evidence="7 8">
    <name type="scientific">Argiope bruennichi</name>
    <name type="common">Wasp spider</name>
    <name type="synonym">Aranea bruennichi</name>
    <dbReference type="NCBI Taxonomy" id="94029"/>
    <lineage>
        <taxon>Eukaryota</taxon>
        <taxon>Metazoa</taxon>
        <taxon>Ecdysozoa</taxon>
        <taxon>Arthropoda</taxon>
        <taxon>Chelicerata</taxon>
        <taxon>Arachnida</taxon>
        <taxon>Araneae</taxon>
        <taxon>Araneomorphae</taxon>
        <taxon>Entelegynae</taxon>
        <taxon>Araneoidea</taxon>
        <taxon>Araneidae</taxon>
        <taxon>Argiope</taxon>
    </lineage>
</organism>
<dbReference type="SMART" id="SM00211">
    <property type="entry name" value="TY"/>
    <property type="match status" value="1"/>
</dbReference>
<evidence type="ECO:0000313" key="7">
    <source>
        <dbReference type="EMBL" id="KAF8771975.1"/>
    </source>
</evidence>
<feature type="domain" description="Thyroglobulin type-1" evidence="6">
    <location>
        <begin position="19"/>
        <end position="83"/>
    </location>
</feature>
<evidence type="ECO:0000313" key="8">
    <source>
        <dbReference type="Proteomes" id="UP000807504"/>
    </source>
</evidence>
<gene>
    <name evidence="7" type="ORF">HNY73_019329</name>
</gene>
<dbReference type="PANTHER" id="PTHR12352:SF3">
    <property type="entry name" value="NIDOGEN-2"/>
    <property type="match status" value="1"/>
</dbReference>
<keyword evidence="3" id="KW-0677">Repeat</keyword>
<dbReference type="GO" id="GO:0005615">
    <property type="term" value="C:extracellular space"/>
    <property type="evidence" value="ECO:0007669"/>
    <property type="project" value="TreeGrafter"/>
</dbReference>
<dbReference type="Proteomes" id="UP000807504">
    <property type="component" value="Unassembled WGS sequence"/>
</dbReference>
<protein>
    <submittedName>
        <fullName evidence="7">Equistatin like protein</fullName>
    </submittedName>
</protein>
<evidence type="ECO:0000256" key="1">
    <source>
        <dbReference type="ARBA" id="ARBA00004613"/>
    </source>
</evidence>
<sequence>MCWRPDGSHITDPSVAIKTCKCHVHRDNEITKSQKGLVGNFIPECNNSGTYAKKQCHASTGYCWCSDEDGNKIGQEVRGQLNC</sequence>
<dbReference type="InterPro" id="IPR000716">
    <property type="entry name" value="Thyroglobulin_1"/>
</dbReference>
<evidence type="ECO:0000256" key="4">
    <source>
        <dbReference type="ARBA" id="ARBA00023157"/>
    </source>
</evidence>
<dbReference type="Pfam" id="PF00086">
    <property type="entry name" value="Thyroglobulin_1"/>
    <property type="match status" value="1"/>
</dbReference>
<dbReference type="Gene3D" id="4.10.800.10">
    <property type="entry name" value="Thyroglobulin type-1"/>
    <property type="match status" value="1"/>
</dbReference>
<reference evidence="7" key="2">
    <citation type="submission" date="2020-06" db="EMBL/GenBank/DDBJ databases">
        <authorList>
            <person name="Sheffer M."/>
        </authorList>
    </citation>
    <scope>NUCLEOTIDE SEQUENCE</scope>
</reference>
<dbReference type="PANTHER" id="PTHR12352">
    <property type="entry name" value="SECRETED MODULAR CALCIUM-BINDING PROTEIN"/>
    <property type="match status" value="1"/>
</dbReference>
<dbReference type="InterPro" id="IPR051950">
    <property type="entry name" value="Dev_reg/Prot_inhib"/>
</dbReference>
<dbReference type="GO" id="GO:0005604">
    <property type="term" value="C:basement membrane"/>
    <property type="evidence" value="ECO:0007669"/>
    <property type="project" value="TreeGrafter"/>
</dbReference>
<evidence type="ECO:0000256" key="3">
    <source>
        <dbReference type="ARBA" id="ARBA00022737"/>
    </source>
</evidence>
<evidence type="ECO:0000259" key="6">
    <source>
        <dbReference type="PROSITE" id="PS51162"/>
    </source>
</evidence>
<keyword evidence="8" id="KW-1185">Reference proteome</keyword>
<reference evidence="7" key="1">
    <citation type="journal article" date="2020" name="bioRxiv">
        <title>Chromosome-level reference genome of the European wasp spider Argiope bruennichi: a resource for studies on range expansion and evolutionary adaptation.</title>
        <authorList>
            <person name="Sheffer M.M."/>
            <person name="Hoppe A."/>
            <person name="Krehenwinkel H."/>
            <person name="Uhl G."/>
            <person name="Kuss A.W."/>
            <person name="Jensen L."/>
            <person name="Jensen C."/>
            <person name="Gillespie R.G."/>
            <person name="Hoff K.J."/>
            <person name="Prost S."/>
        </authorList>
    </citation>
    <scope>NUCLEOTIDE SEQUENCE</scope>
</reference>
<dbReference type="InterPro" id="IPR036857">
    <property type="entry name" value="Thyroglobulin_1_sf"/>
</dbReference>
<evidence type="ECO:0000256" key="2">
    <source>
        <dbReference type="ARBA" id="ARBA00022525"/>
    </source>
</evidence>
<dbReference type="SUPFAM" id="SSF57610">
    <property type="entry name" value="Thyroglobulin type-1 domain"/>
    <property type="match status" value="1"/>
</dbReference>
<dbReference type="GO" id="GO:0007160">
    <property type="term" value="P:cell-matrix adhesion"/>
    <property type="evidence" value="ECO:0007669"/>
    <property type="project" value="TreeGrafter"/>
</dbReference>
<keyword evidence="2" id="KW-0964">Secreted</keyword>
<proteinExistence type="predicted"/>